<evidence type="ECO:0000256" key="3">
    <source>
        <dbReference type="ARBA" id="ARBA00022452"/>
    </source>
</evidence>
<name>A0A1D8ASC0_9BACT</name>
<dbReference type="InterPro" id="IPR013784">
    <property type="entry name" value="Carb-bd-like_fold"/>
</dbReference>
<evidence type="ECO:0000256" key="2">
    <source>
        <dbReference type="ARBA" id="ARBA00022448"/>
    </source>
</evidence>
<keyword evidence="3" id="KW-1134">Transmembrane beta strand</keyword>
<dbReference type="SUPFAM" id="SSF56935">
    <property type="entry name" value="Porins"/>
    <property type="match status" value="1"/>
</dbReference>
<dbReference type="RefSeq" id="WP_069961125.1">
    <property type="nucleotide sequence ID" value="NZ_CP016094.1"/>
</dbReference>
<feature type="signal peptide" evidence="7">
    <location>
        <begin position="1"/>
        <end position="18"/>
    </location>
</feature>
<dbReference type="PANTHER" id="PTHR30069">
    <property type="entry name" value="TONB-DEPENDENT OUTER MEMBRANE RECEPTOR"/>
    <property type="match status" value="1"/>
</dbReference>
<keyword evidence="10" id="KW-1185">Reference proteome</keyword>
<keyword evidence="2" id="KW-0813">Transport</keyword>
<keyword evidence="4" id="KW-0812">Transmembrane</keyword>
<dbReference type="Pfam" id="PF13620">
    <property type="entry name" value="CarboxypepD_reg"/>
    <property type="match status" value="1"/>
</dbReference>
<evidence type="ECO:0000256" key="5">
    <source>
        <dbReference type="ARBA" id="ARBA00023136"/>
    </source>
</evidence>
<dbReference type="PATRIC" id="fig|1838286.3.peg.863"/>
<evidence type="ECO:0000256" key="4">
    <source>
        <dbReference type="ARBA" id="ARBA00022692"/>
    </source>
</evidence>
<evidence type="ECO:0000313" key="10">
    <source>
        <dbReference type="Proteomes" id="UP000095228"/>
    </source>
</evidence>
<dbReference type="InterPro" id="IPR039426">
    <property type="entry name" value="TonB-dep_rcpt-like"/>
</dbReference>
<dbReference type="Pfam" id="PF07715">
    <property type="entry name" value="Plug"/>
    <property type="match status" value="1"/>
</dbReference>
<dbReference type="EMBL" id="CP016094">
    <property type="protein sequence ID" value="AOS43801.1"/>
    <property type="molecule type" value="Genomic_DNA"/>
</dbReference>
<evidence type="ECO:0000313" key="9">
    <source>
        <dbReference type="EMBL" id="AOS43801.1"/>
    </source>
</evidence>
<accession>A0A1D8ASC0</accession>
<keyword evidence="7" id="KW-0732">Signal</keyword>
<dbReference type="PANTHER" id="PTHR30069:SF46">
    <property type="entry name" value="OAR PROTEIN"/>
    <property type="match status" value="1"/>
</dbReference>
<feature type="domain" description="TonB-dependent receptor plug" evidence="8">
    <location>
        <begin position="116"/>
        <end position="216"/>
    </location>
</feature>
<gene>
    <name evidence="9" type="ORF">Verru16b_00859</name>
</gene>
<sequence length="959" mass="104835">MALVLSLAFSVSSTTVFAQQTAGAIYGKVAAGSTVTVESTGTGYKRSATASAEGNYRIGSLPPGTYKVTYSDGSATQTKEADVAIGSSTLVGSETGVLELEKFVVGGLSVNPVDFSSTESVSVFNEKQIDLLPIARNPSSIALLAPGTTLGDTAFGNLVSFGGASVAENAYFVNGFNISNFRNGLDPATVPFEFYSQFEVKTGAYSAEFGRSTGGVISASTKSGTNEYKAGANVYFQPSSGYENRPDSYYKDAAGQMQLLTYNGGDKREQLTSNVFASGPLLKNKIFFYGLYQTRDISQTDVISAGTQILTQESDDPFWGAKLDIVPFDNHRLEFTAFKDKSRVTGTQYPYVFANRAVDRTATPSYQYTDRGGETKIGRYTGTFFENLTISALYGKSEQDLTDSGSLDTTPYVLDGRSGPLNYVTGNPNGTIATASDEREAMRLDAEYTFTLAGNHRLRAGFDREDNISKDVTTYSGNVYFRYYNVPSSGVVNGATVTGSNVGYVRERLLQQGGNFKVKSDAWYLEDNWTLMNDRLNLRLGVRNESFENLNGADESFITIKDQKAPRLGASYDLFGNKKTKVYMNFGRYHLPVASNTNVRLAGGELFTQDFYVLNSVGADGLPVKGAKLGGTVVLGDGTVGDTRTLVDLDIASMYQDEWVLGAQHALSKDLLVGVRFTSREIAGTAMDDMLVDHALTEWAHANGFPAFDGSGLNHYVLANPGRAIRTFWDFSENGTLEANEEAILTTDMLDYPEAIRKYYAVELTLEKVWNGKWSAQASYTWSQSYGNYEGWVLSDNGQDDAGITQLFDTPDLTINTYGKLPNDRRHQFKAFGAYALTPELSLGVNMLLSSGRPINQLVPYDDAILGGAYGVSYLGVPRGSAGTTDWQFNTDLSLVYRPKWSKDRLTFTFDMFNVLNGRAVTEVFESYQDDGGDLDYRYGAPTSWQAPRYMRLSASFEY</sequence>
<reference evidence="9 10" key="1">
    <citation type="submission" date="2016-06" db="EMBL/GenBank/DDBJ databases">
        <title>Three novel species with peptidoglycan cell walls form the new genus Lacunisphaera gen. nov. in the family Opitutaceae of the verrucomicrobial subdivision 4.</title>
        <authorList>
            <person name="Rast P."/>
            <person name="Gloeckner I."/>
            <person name="Jogler M."/>
            <person name="Boedeker C."/>
            <person name="Jeske O."/>
            <person name="Wiegand S."/>
            <person name="Reinhardt R."/>
            <person name="Schumann P."/>
            <person name="Rohde M."/>
            <person name="Spring S."/>
            <person name="Gloeckner F.O."/>
            <person name="Jogler C."/>
        </authorList>
    </citation>
    <scope>NUCLEOTIDE SEQUENCE [LARGE SCALE GENOMIC DNA]</scope>
    <source>
        <strain evidence="9 10">IG16b</strain>
    </source>
</reference>
<dbReference type="KEGG" id="obg:Verru16b_00859"/>
<dbReference type="GO" id="GO:0015344">
    <property type="term" value="F:siderophore uptake transmembrane transporter activity"/>
    <property type="evidence" value="ECO:0007669"/>
    <property type="project" value="TreeGrafter"/>
</dbReference>
<dbReference type="GO" id="GO:0009279">
    <property type="term" value="C:cell outer membrane"/>
    <property type="evidence" value="ECO:0007669"/>
    <property type="project" value="UniProtKB-SubCell"/>
</dbReference>
<dbReference type="InterPro" id="IPR036942">
    <property type="entry name" value="Beta-barrel_TonB_sf"/>
</dbReference>
<evidence type="ECO:0000256" key="6">
    <source>
        <dbReference type="ARBA" id="ARBA00023237"/>
    </source>
</evidence>
<comment type="subcellular location">
    <subcellularLocation>
        <location evidence="1">Cell outer membrane</location>
        <topology evidence="1">Multi-pass membrane protein</topology>
    </subcellularLocation>
</comment>
<protein>
    <submittedName>
        <fullName evidence="9">TonB-dependent Receptor Plug Domain protein</fullName>
    </submittedName>
</protein>
<dbReference type="InterPro" id="IPR012910">
    <property type="entry name" value="Plug_dom"/>
</dbReference>
<evidence type="ECO:0000256" key="1">
    <source>
        <dbReference type="ARBA" id="ARBA00004571"/>
    </source>
</evidence>
<evidence type="ECO:0000256" key="7">
    <source>
        <dbReference type="SAM" id="SignalP"/>
    </source>
</evidence>
<dbReference type="GO" id="GO:0044718">
    <property type="term" value="P:siderophore transmembrane transport"/>
    <property type="evidence" value="ECO:0007669"/>
    <property type="project" value="TreeGrafter"/>
</dbReference>
<evidence type="ECO:0000259" key="8">
    <source>
        <dbReference type="Pfam" id="PF07715"/>
    </source>
</evidence>
<dbReference type="SUPFAM" id="SSF49452">
    <property type="entry name" value="Starch-binding domain-like"/>
    <property type="match status" value="1"/>
</dbReference>
<dbReference type="Gene3D" id="2.40.170.20">
    <property type="entry name" value="TonB-dependent receptor, beta-barrel domain"/>
    <property type="match status" value="1"/>
</dbReference>
<dbReference type="GO" id="GO:0030246">
    <property type="term" value="F:carbohydrate binding"/>
    <property type="evidence" value="ECO:0007669"/>
    <property type="project" value="InterPro"/>
</dbReference>
<keyword evidence="6" id="KW-0998">Cell outer membrane</keyword>
<dbReference type="AlphaFoldDB" id="A0A1D8ASC0"/>
<proteinExistence type="predicted"/>
<keyword evidence="9" id="KW-0675">Receptor</keyword>
<dbReference type="Gene3D" id="2.60.40.1120">
    <property type="entry name" value="Carboxypeptidase-like, regulatory domain"/>
    <property type="match status" value="1"/>
</dbReference>
<dbReference type="STRING" id="1838286.Verru16b_00859"/>
<feature type="chain" id="PRO_5009105147" evidence="7">
    <location>
        <begin position="19"/>
        <end position="959"/>
    </location>
</feature>
<keyword evidence="5" id="KW-0472">Membrane</keyword>
<dbReference type="Proteomes" id="UP000095228">
    <property type="component" value="Chromosome"/>
</dbReference>
<organism evidence="9 10">
    <name type="scientific">Lacunisphaera limnophila</name>
    <dbReference type="NCBI Taxonomy" id="1838286"/>
    <lineage>
        <taxon>Bacteria</taxon>
        <taxon>Pseudomonadati</taxon>
        <taxon>Verrucomicrobiota</taxon>
        <taxon>Opitutia</taxon>
        <taxon>Opitutales</taxon>
        <taxon>Opitutaceae</taxon>
        <taxon>Lacunisphaera</taxon>
    </lineage>
</organism>